<proteinExistence type="predicted"/>
<gene>
    <name evidence="7" type="primary">LOC111011373</name>
</gene>
<feature type="compositionally biased region" description="Low complexity" evidence="4">
    <location>
        <begin position="379"/>
        <end position="393"/>
    </location>
</feature>
<dbReference type="PANTHER" id="PTHR46031:SF26">
    <property type="entry name" value="DOUBLE-STRANDED RNA-BINDING PROTEIN 2"/>
    <property type="match status" value="1"/>
</dbReference>
<evidence type="ECO:0000256" key="1">
    <source>
        <dbReference type="ARBA" id="ARBA00022737"/>
    </source>
</evidence>
<evidence type="ECO:0000256" key="3">
    <source>
        <dbReference type="PROSITE-ProRule" id="PRU00266"/>
    </source>
</evidence>
<feature type="region of interest" description="Disordered" evidence="4">
    <location>
        <begin position="195"/>
        <end position="263"/>
    </location>
</feature>
<dbReference type="InterPro" id="IPR044451">
    <property type="entry name" value="AtDRB-like_DSRM_2"/>
</dbReference>
<evidence type="ECO:0000256" key="2">
    <source>
        <dbReference type="ARBA" id="ARBA00022884"/>
    </source>
</evidence>
<name>A0A6J1CIU4_MOMCH</name>
<dbReference type="CDD" id="cd19907">
    <property type="entry name" value="DSRM_AtDRB-like_rpt1"/>
    <property type="match status" value="1"/>
</dbReference>
<feature type="region of interest" description="Disordered" evidence="4">
    <location>
        <begin position="369"/>
        <end position="407"/>
    </location>
</feature>
<sequence length="422" mass="45597">MYKNQLQELAQRSCFNLPSYSSVREGPDHAPRFKASVNFNGEIFESPNHCATLRQAEHSAAEVALNSLANRGPSHSLAARILDETGVYKNLLQEIAQRVGAPLPQYTTVRSGLGHLPVFTGSIELAGITFTGEPAKNKKQAEKNAALAAWSSLKQLAKEAASSSEAESSDDPEQVVIARALLNYRLMEKMFRTNPNAPMPFPKKLSFQSPRAASPQPPPATTSKILPFICKKPVPRSRLPPTENNSPALPSQPPTACGSHPQKFPAPGAVPYVPIRHYRMPCRGIVPPVTIRTAVPVYSAPPFPQPPKVPSQMRAAPPIRMAPPVLIRQAIPVFATPPPFTRKELPALHKGDSLTVLKEDPPTIATEDSADTLKASDHSATSASAPVSLAASSNQAQETQNTNAINLDETETVQNLKQLKIQ</sequence>
<dbReference type="InterPro" id="IPR014720">
    <property type="entry name" value="dsRBD_dom"/>
</dbReference>
<evidence type="ECO:0000256" key="4">
    <source>
        <dbReference type="SAM" id="MobiDB-lite"/>
    </source>
</evidence>
<dbReference type="Gene3D" id="3.30.160.20">
    <property type="match status" value="2"/>
</dbReference>
<keyword evidence="6" id="KW-1185">Reference proteome</keyword>
<feature type="domain" description="DRBM" evidence="5">
    <location>
        <begin position="87"/>
        <end position="155"/>
    </location>
</feature>
<dbReference type="Pfam" id="PF00035">
    <property type="entry name" value="dsrm"/>
    <property type="match status" value="2"/>
</dbReference>
<reference evidence="7" key="1">
    <citation type="submission" date="2025-08" db="UniProtKB">
        <authorList>
            <consortium name="RefSeq"/>
        </authorList>
    </citation>
    <scope>IDENTIFICATION</scope>
    <source>
        <strain evidence="7">OHB3-1</strain>
    </source>
</reference>
<dbReference type="InterPro" id="IPR044450">
    <property type="entry name" value="AtDRB-like_DSRM_1"/>
</dbReference>
<keyword evidence="2 3" id="KW-0694">RNA-binding</keyword>
<dbReference type="PROSITE" id="PS50137">
    <property type="entry name" value="DS_RBD"/>
    <property type="match status" value="2"/>
</dbReference>
<dbReference type="Proteomes" id="UP000504603">
    <property type="component" value="Unplaced"/>
</dbReference>
<feature type="domain" description="DRBM" evidence="5">
    <location>
        <begin position="1"/>
        <end position="70"/>
    </location>
</feature>
<organism evidence="6 7">
    <name type="scientific">Momordica charantia</name>
    <name type="common">Bitter gourd</name>
    <name type="synonym">Balsam pear</name>
    <dbReference type="NCBI Taxonomy" id="3673"/>
    <lineage>
        <taxon>Eukaryota</taxon>
        <taxon>Viridiplantae</taxon>
        <taxon>Streptophyta</taxon>
        <taxon>Embryophyta</taxon>
        <taxon>Tracheophyta</taxon>
        <taxon>Spermatophyta</taxon>
        <taxon>Magnoliopsida</taxon>
        <taxon>eudicotyledons</taxon>
        <taxon>Gunneridae</taxon>
        <taxon>Pentapetalae</taxon>
        <taxon>rosids</taxon>
        <taxon>fabids</taxon>
        <taxon>Cucurbitales</taxon>
        <taxon>Cucurbitaceae</taxon>
        <taxon>Momordiceae</taxon>
        <taxon>Momordica</taxon>
    </lineage>
</organism>
<dbReference type="OrthoDB" id="5988181at2759"/>
<dbReference type="SUPFAM" id="SSF54768">
    <property type="entry name" value="dsRNA-binding domain-like"/>
    <property type="match status" value="2"/>
</dbReference>
<dbReference type="FunFam" id="3.30.160.20:FF:000036">
    <property type="entry name" value="Double-stranded RNA-binding protein 2"/>
    <property type="match status" value="2"/>
</dbReference>
<keyword evidence="1" id="KW-0677">Repeat</keyword>
<dbReference type="RefSeq" id="XP_022140798.1">
    <property type="nucleotide sequence ID" value="XM_022285106.1"/>
</dbReference>
<dbReference type="SMART" id="SM00358">
    <property type="entry name" value="DSRM"/>
    <property type="match status" value="2"/>
</dbReference>
<dbReference type="CDD" id="cd19908">
    <property type="entry name" value="DSRM_AtDRB-like_rpt2"/>
    <property type="match status" value="1"/>
</dbReference>
<evidence type="ECO:0000259" key="5">
    <source>
        <dbReference type="PROSITE" id="PS50137"/>
    </source>
</evidence>
<feature type="compositionally biased region" description="Polar residues" evidence="4">
    <location>
        <begin position="394"/>
        <end position="405"/>
    </location>
</feature>
<dbReference type="AlphaFoldDB" id="A0A6J1CIU4"/>
<dbReference type="GeneID" id="111011373"/>
<accession>A0A6J1CIU4</accession>
<dbReference type="KEGG" id="mcha:111011373"/>
<protein>
    <submittedName>
        <fullName evidence="7">Double-stranded RNA-binding protein 2</fullName>
    </submittedName>
</protein>
<dbReference type="PANTHER" id="PTHR46031">
    <property type="match status" value="1"/>
</dbReference>
<evidence type="ECO:0000313" key="6">
    <source>
        <dbReference type="Proteomes" id="UP000504603"/>
    </source>
</evidence>
<evidence type="ECO:0000313" key="7">
    <source>
        <dbReference type="RefSeq" id="XP_022140798.1"/>
    </source>
</evidence>
<dbReference type="GO" id="GO:0003725">
    <property type="term" value="F:double-stranded RNA binding"/>
    <property type="evidence" value="ECO:0007669"/>
    <property type="project" value="InterPro"/>
</dbReference>